<evidence type="ECO:0000313" key="3">
    <source>
        <dbReference type="Proteomes" id="UP000796880"/>
    </source>
</evidence>
<feature type="compositionally biased region" description="Acidic residues" evidence="1">
    <location>
        <begin position="79"/>
        <end position="109"/>
    </location>
</feature>
<proteinExistence type="predicted"/>
<organism evidence="2 3">
    <name type="scientific">Rhamnella rubrinervis</name>
    <dbReference type="NCBI Taxonomy" id="2594499"/>
    <lineage>
        <taxon>Eukaryota</taxon>
        <taxon>Viridiplantae</taxon>
        <taxon>Streptophyta</taxon>
        <taxon>Embryophyta</taxon>
        <taxon>Tracheophyta</taxon>
        <taxon>Spermatophyta</taxon>
        <taxon>Magnoliopsida</taxon>
        <taxon>eudicotyledons</taxon>
        <taxon>Gunneridae</taxon>
        <taxon>Pentapetalae</taxon>
        <taxon>rosids</taxon>
        <taxon>fabids</taxon>
        <taxon>Rosales</taxon>
        <taxon>Rhamnaceae</taxon>
        <taxon>rhamnoid group</taxon>
        <taxon>Rhamneae</taxon>
        <taxon>Rhamnella</taxon>
    </lineage>
</organism>
<evidence type="ECO:0000313" key="2">
    <source>
        <dbReference type="EMBL" id="KAF3453076.1"/>
    </source>
</evidence>
<feature type="compositionally biased region" description="Basic residues" evidence="1">
    <location>
        <begin position="29"/>
        <end position="39"/>
    </location>
</feature>
<dbReference type="EMBL" id="VOIH02000002">
    <property type="protein sequence ID" value="KAF3453076.1"/>
    <property type="molecule type" value="Genomic_DNA"/>
</dbReference>
<comment type="caution">
    <text evidence="2">The sequence shown here is derived from an EMBL/GenBank/DDBJ whole genome shotgun (WGS) entry which is preliminary data.</text>
</comment>
<name>A0A8K0HHU7_9ROSA</name>
<evidence type="ECO:0000256" key="1">
    <source>
        <dbReference type="SAM" id="MobiDB-lite"/>
    </source>
</evidence>
<dbReference type="Proteomes" id="UP000796880">
    <property type="component" value="Unassembled WGS sequence"/>
</dbReference>
<reference evidence="2" key="1">
    <citation type="submission" date="2020-03" db="EMBL/GenBank/DDBJ databases">
        <title>A high-quality chromosome-level genome assembly of a woody plant with both climbing and erect habits, Rhamnella rubrinervis.</title>
        <authorList>
            <person name="Lu Z."/>
            <person name="Yang Y."/>
            <person name="Zhu X."/>
            <person name="Sun Y."/>
        </authorList>
    </citation>
    <scope>NUCLEOTIDE SEQUENCE</scope>
    <source>
        <strain evidence="2">BYM</strain>
        <tissue evidence="2">Leaf</tissue>
    </source>
</reference>
<protein>
    <submittedName>
        <fullName evidence="2">Uncharacterized protein</fullName>
    </submittedName>
</protein>
<feature type="region of interest" description="Disordered" evidence="1">
    <location>
        <begin position="28"/>
        <end position="50"/>
    </location>
</feature>
<feature type="region of interest" description="Disordered" evidence="1">
    <location>
        <begin position="75"/>
        <end position="109"/>
    </location>
</feature>
<accession>A0A8K0HHU7</accession>
<sequence>MEELVCKRPRLSPEPTSFQSDIVAELHQAKGKSSHRRRATTPASSSKVECKEIEASKESLHQELDQKKLDVANFLKADLEEEDPEEEEDLEEEEDPKEEEDLEEFSTEV</sequence>
<gene>
    <name evidence="2" type="ORF">FNV43_RR03510</name>
</gene>
<dbReference type="AlphaFoldDB" id="A0A8K0HHU7"/>
<keyword evidence="3" id="KW-1185">Reference proteome</keyword>